<reference evidence="1 2" key="1">
    <citation type="submission" date="2023-07" db="EMBL/GenBank/DDBJ databases">
        <title>Sorghum-associated microbial communities from plants grown in Nebraska, USA.</title>
        <authorList>
            <person name="Schachtman D."/>
        </authorList>
    </citation>
    <scope>NUCLEOTIDE SEQUENCE [LARGE SCALE GENOMIC DNA]</scope>
    <source>
        <strain evidence="1 2">BE57</strain>
    </source>
</reference>
<evidence type="ECO:0000313" key="2">
    <source>
        <dbReference type="Proteomes" id="UP001264980"/>
    </source>
</evidence>
<sequence>MQSIRSARCPSSPKISREGLYISIDHSKSSISLWYFSTWLSNLRIPVS</sequence>
<evidence type="ECO:0000313" key="1">
    <source>
        <dbReference type="EMBL" id="MDR6806043.1"/>
    </source>
</evidence>
<dbReference type="Proteomes" id="UP001264980">
    <property type="component" value="Unassembled WGS sequence"/>
</dbReference>
<proteinExistence type="predicted"/>
<protein>
    <submittedName>
        <fullName evidence="1">Uncharacterized protein</fullName>
    </submittedName>
</protein>
<keyword evidence="2" id="KW-1185">Reference proteome</keyword>
<name>A0ABU1QY08_9BACT</name>
<comment type="caution">
    <text evidence="1">The sequence shown here is derived from an EMBL/GenBank/DDBJ whole genome shotgun (WGS) entry which is preliminary data.</text>
</comment>
<accession>A0ABU1QY08</accession>
<gene>
    <name evidence="1" type="ORF">J2W84_003091</name>
</gene>
<organism evidence="1 2">
    <name type="scientific">Dyadobacter fermentans</name>
    <dbReference type="NCBI Taxonomy" id="94254"/>
    <lineage>
        <taxon>Bacteria</taxon>
        <taxon>Pseudomonadati</taxon>
        <taxon>Bacteroidota</taxon>
        <taxon>Cytophagia</taxon>
        <taxon>Cytophagales</taxon>
        <taxon>Spirosomataceae</taxon>
        <taxon>Dyadobacter</taxon>
    </lineage>
</organism>
<dbReference type="EMBL" id="JAVDTI010000003">
    <property type="protein sequence ID" value="MDR6806043.1"/>
    <property type="molecule type" value="Genomic_DNA"/>
</dbReference>